<evidence type="ECO:0008006" key="3">
    <source>
        <dbReference type="Google" id="ProtNLM"/>
    </source>
</evidence>
<protein>
    <recommendedName>
        <fullName evidence="3">YxiS</fullName>
    </recommendedName>
</protein>
<accession>A0ABU0KRV2</accession>
<proteinExistence type="predicted"/>
<organism evidence="1 2">
    <name type="scientific">Paenibacillus brasilensis</name>
    <dbReference type="NCBI Taxonomy" id="128574"/>
    <lineage>
        <taxon>Bacteria</taxon>
        <taxon>Bacillati</taxon>
        <taxon>Bacillota</taxon>
        <taxon>Bacilli</taxon>
        <taxon>Bacillales</taxon>
        <taxon>Paenibacillaceae</taxon>
        <taxon>Paenibacillus</taxon>
    </lineage>
</organism>
<reference evidence="1 2" key="1">
    <citation type="submission" date="2023-07" db="EMBL/GenBank/DDBJ databases">
        <title>Genomic Encyclopedia of Type Strains, Phase IV (KMG-IV): sequencing the most valuable type-strain genomes for metagenomic binning, comparative biology and taxonomic classification.</title>
        <authorList>
            <person name="Goeker M."/>
        </authorList>
    </citation>
    <scope>NUCLEOTIDE SEQUENCE [LARGE SCALE GENOMIC DNA]</scope>
    <source>
        <strain evidence="1 2">DSM 14914</strain>
    </source>
</reference>
<dbReference type="EMBL" id="JAUSWA010000001">
    <property type="protein sequence ID" value="MDQ0492154.1"/>
    <property type="molecule type" value="Genomic_DNA"/>
</dbReference>
<dbReference type="Proteomes" id="UP001242811">
    <property type="component" value="Unassembled WGS sequence"/>
</dbReference>
<comment type="caution">
    <text evidence="1">The sequence shown here is derived from an EMBL/GenBank/DDBJ whole genome shotgun (WGS) entry which is preliminary data.</text>
</comment>
<evidence type="ECO:0000313" key="2">
    <source>
        <dbReference type="Proteomes" id="UP001242811"/>
    </source>
</evidence>
<evidence type="ECO:0000313" key="1">
    <source>
        <dbReference type="EMBL" id="MDQ0492154.1"/>
    </source>
</evidence>
<keyword evidence="2" id="KW-1185">Reference proteome</keyword>
<gene>
    <name evidence="1" type="ORF">QOZ95_000301</name>
</gene>
<sequence>MEMVEDNRGKQLEEAIIENYKQEEDMMILVFAQWCINHGLEPEELYRVAYPQQDSNERLLRVRKLTVSREEAGDIPLDTVLGVLSMFGNEDLAMVVSEAAAKLPQERK</sequence>
<name>A0ABU0KRV2_9BACL</name>